<evidence type="ECO:0000256" key="3">
    <source>
        <dbReference type="ARBA" id="ARBA00022723"/>
    </source>
</evidence>
<dbReference type="InterPro" id="IPR001841">
    <property type="entry name" value="Znf_RING"/>
</dbReference>
<dbReference type="PROSITE" id="PS51266">
    <property type="entry name" value="ZF_CHY"/>
    <property type="match status" value="1"/>
</dbReference>
<dbReference type="PANTHER" id="PTHR21319:SF20">
    <property type="entry name" value="E3 UBIQUITIN-PROTEIN LIGASE MIEL1"/>
    <property type="match status" value="1"/>
</dbReference>
<dbReference type="FunFam" id="2.20.28.10:FF:000009">
    <property type="entry name" value="RING finger and CHY zinc finger domain-containing protein 1"/>
    <property type="match status" value="1"/>
</dbReference>
<evidence type="ECO:0000256" key="7">
    <source>
        <dbReference type="ARBA" id="ARBA00023242"/>
    </source>
</evidence>
<evidence type="ECO:0000256" key="4">
    <source>
        <dbReference type="ARBA" id="ARBA00022771"/>
    </source>
</evidence>
<protein>
    <submittedName>
        <fullName evidence="13">E3 ubiquitin-protein ligase MIEL1-like</fullName>
    </submittedName>
</protein>
<dbReference type="RefSeq" id="XP_039127974.1">
    <property type="nucleotide sequence ID" value="XM_039272040.1"/>
</dbReference>
<keyword evidence="12" id="KW-1185">Reference proteome</keyword>
<feature type="domain" description="CTCHY-type" evidence="11">
    <location>
        <begin position="81"/>
        <end position="145"/>
    </location>
</feature>
<evidence type="ECO:0000259" key="10">
    <source>
        <dbReference type="PROSITE" id="PS51266"/>
    </source>
</evidence>
<dbReference type="GO" id="GO:0016567">
    <property type="term" value="P:protein ubiquitination"/>
    <property type="evidence" value="ECO:0007669"/>
    <property type="project" value="TreeGrafter"/>
</dbReference>
<name>A0AB40BLG9_DIOCR</name>
<dbReference type="SUPFAM" id="SSF57850">
    <property type="entry name" value="RING/U-box"/>
    <property type="match status" value="1"/>
</dbReference>
<dbReference type="GO" id="GO:0005634">
    <property type="term" value="C:nucleus"/>
    <property type="evidence" value="ECO:0007669"/>
    <property type="project" value="UniProtKB-SubCell"/>
</dbReference>
<dbReference type="PROSITE" id="PS50089">
    <property type="entry name" value="ZF_RING_2"/>
    <property type="match status" value="1"/>
</dbReference>
<dbReference type="AlphaFoldDB" id="A0AB40BLG9"/>
<dbReference type="Proteomes" id="UP001515500">
    <property type="component" value="Chromosome 7"/>
</dbReference>
<evidence type="ECO:0000313" key="13">
    <source>
        <dbReference type="RefSeq" id="XP_039127974.1"/>
    </source>
</evidence>
<dbReference type="SMART" id="SM00184">
    <property type="entry name" value="RING"/>
    <property type="match status" value="1"/>
</dbReference>
<dbReference type="Pfam" id="PF13639">
    <property type="entry name" value="zf-RING_2"/>
    <property type="match status" value="1"/>
</dbReference>
<feature type="domain" description="CHY-type" evidence="10">
    <location>
        <begin position="10"/>
        <end position="79"/>
    </location>
</feature>
<comment type="subcellular location">
    <subcellularLocation>
        <location evidence="1">Nucleus</location>
    </subcellularLocation>
</comment>
<dbReference type="InterPro" id="IPR013083">
    <property type="entry name" value="Znf_RING/FYVE/PHD"/>
</dbReference>
<evidence type="ECO:0000259" key="9">
    <source>
        <dbReference type="PROSITE" id="PS50089"/>
    </source>
</evidence>
<organism evidence="12 13">
    <name type="scientific">Dioscorea cayennensis subsp. rotundata</name>
    <name type="common">White Guinea yam</name>
    <name type="synonym">Dioscorea rotundata</name>
    <dbReference type="NCBI Taxonomy" id="55577"/>
    <lineage>
        <taxon>Eukaryota</taxon>
        <taxon>Viridiplantae</taxon>
        <taxon>Streptophyta</taxon>
        <taxon>Embryophyta</taxon>
        <taxon>Tracheophyta</taxon>
        <taxon>Spermatophyta</taxon>
        <taxon>Magnoliopsida</taxon>
        <taxon>Liliopsida</taxon>
        <taxon>Dioscoreales</taxon>
        <taxon>Dioscoreaceae</taxon>
        <taxon>Dioscorea</taxon>
    </lineage>
</organism>
<dbReference type="InterPro" id="IPR017921">
    <property type="entry name" value="Znf_CTCHY"/>
</dbReference>
<keyword evidence="4 8" id="KW-0863">Zinc-finger</keyword>
<dbReference type="InterPro" id="IPR037275">
    <property type="entry name" value="Znf_CTCHY_sf"/>
</dbReference>
<dbReference type="GO" id="GO:0008270">
    <property type="term" value="F:zinc ion binding"/>
    <property type="evidence" value="ECO:0007669"/>
    <property type="project" value="UniProtKB-KW"/>
</dbReference>
<keyword evidence="6" id="KW-0862">Zinc</keyword>
<dbReference type="SUPFAM" id="SSF161219">
    <property type="entry name" value="CHY zinc finger-like"/>
    <property type="match status" value="1"/>
</dbReference>
<evidence type="ECO:0000313" key="12">
    <source>
        <dbReference type="Proteomes" id="UP001515500"/>
    </source>
</evidence>
<reference evidence="13" key="1">
    <citation type="submission" date="2025-08" db="UniProtKB">
        <authorList>
            <consortium name="RefSeq"/>
        </authorList>
    </citation>
    <scope>IDENTIFICATION</scope>
</reference>
<dbReference type="CDD" id="cd16464">
    <property type="entry name" value="RING-H2_Pirh2-like"/>
    <property type="match status" value="1"/>
</dbReference>
<dbReference type="PROSITE" id="PS51270">
    <property type="entry name" value="ZF_CTCHY"/>
    <property type="match status" value="1"/>
</dbReference>
<dbReference type="Gene3D" id="3.30.40.10">
    <property type="entry name" value="Zinc/RING finger domain, C3HC4 (zinc finger)"/>
    <property type="match status" value="1"/>
</dbReference>
<dbReference type="InterPro" id="IPR037274">
    <property type="entry name" value="Znf_CHY_sf"/>
</dbReference>
<dbReference type="InterPro" id="IPR039512">
    <property type="entry name" value="RCHY1_zinc-ribbon"/>
</dbReference>
<feature type="domain" description="RING-type" evidence="9">
    <location>
        <begin position="146"/>
        <end position="189"/>
    </location>
</feature>
<keyword evidence="5" id="KW-0833">Ubl conjugation pathway</keyword>
<evidence type="ECO:0000256" key="5">
    <source>
        <dbReference type="ARBA" id="ARBA00022786"/>
    </source>
</evidence>
<comment type="pathway">
    <text evidence="2">Protein modification; protein ubiquitination.</text>
</comment>
<dbReference type="Gene3D" id="2.20.28.10">
    <property type="match status" value="1"/>
</dbReference>
<dbReference type="Pfam" id="PF14599">
    <property type="entry name" value="zinc_ribbon_6"/>
    <property type="match status" value="1"/>
</dbReference>
<dbReference type="GO" id="GO:0061630">
    <property type="term" value="F:ubiquitin protein ligase activity"/>
    <property type="evidence" value="ECO:0007669"/>
    <property type="project" value="TreeGrafter"/>
</dbReference>
<evidence type="ECO:0000256" key="1">
    <source>
        <dbReference type="ARBA" id="ARBA00004123"/>
    </source>
</evidence>
<dbReference type="SUPFAM" id="SSF161245">
    <property type="entry name" value="Zinc hairpin stack"/>
    <property type="match status" value="1"/>
</dbReference>
<sequence length="260" mass="30745">MDSSHTRLDYGKMGYGCKHYKRRCMIRAPCCNEIFHCRHCHNESTSDRHELRRQDVQRVICLICDTEQPVAQVCTNCGVNMGEYFCGICKFYDDDIEKKQYHCDNCGICRVGGRENFFHCKKCDACYSMELRDKHSCVENSMRHHCPICYEYLFDSLKETTVLKCGHTMHSKCFQEMMKHEKYTCPICSRSVIDMSKMWRELDEEIESTIMPEDYRNRKVWILCNDCNDTTEVYFHIIGQKCSHCQSYNTRAISRPTIPQ</sequence>
<dbReference type="PANTHER" id="PTHR21319">
    <property type="entry name" value="RING FINGER AND CHY ZINC FINGER DOMAIN-CONTAINING PROTEIN 1"/>
    <property type="match status" value="1"/>
</dbReference>
<dbReference type="Pfam" id="PF05495">
    <property type="entry name" value="zf-CHY"/>
    <property type="match status" value="1"/>
</dbReference>
<dbReference type="GO" id="GO:0006511">
    <property type="term" value="P:ubiquitin-dependent protein catabolic process"/>
    <property type="evidence" value="ECO:0007669"/>
    <property type="project" value="TreeGrafter"/>
</dbReference>
<keyword evidence="3" id="KW-0479">Metal-binding</keyword>
<dbReference type="InterPro" id="IPR008913">
    <property type="entry name" value="Znf_CHY"/>
</dbReference>
<keyword evidence="7" id="KW-0539">Nucleus</keyword>
<evidence type="ECO:0000256" key="2">
    <source>
        <dbReference type="ARBA" id="ARBA00004906"/>
    </source>
</evidence>
<dbReference type="GeneID" id="120264238"/>
<gene>
    <name evidence="13" type="primary">LOC120264238</name>
</gene>
<evidence type="ECO:0000256" key="6">
    <source>
        <dbReference type="ARBA" id="ARBA00022833"/>
    </source>
</evidence>
<proteinExistence type="predicted"/>
<accession>A0AB40BLG9</accession>
<evidence type="ECO:0000259" key="11">
    <source>
        <dbReference type="PROSITE" id="PS51270"/>
    </source>
</evidence>
<evidence type="ECO:0000256" key="8">
    <source>
        <dbReference type="PROSITE-ProRule" id="PRU00601"/>
    </source>
</evidence>